<dbReference type="CDD" id="cd07990">
    <property type="entry name" value="LPLAT_LCLAT1-like"/>
    <property type="match status" value="1"/>
</dbReference>
<feature type="domain" description="Phospholipid/glycerol acyltransferase" evidence="2">
    <location>
        <begin position="89"/>
        <end position="231"/>
    </location>
</feature>
<dbReference type="SMART" id="SM00563">
    <property type="entry name" value="PlsC"/>
    <property type="match status" value="1"/>
</dbReference>
<dbReference type="Pfam" id="PF01553">
    <property type="entry name" value="Acyltransferase"/>
    <property type="match status" value="1"/>
</dbReference>
<proteinExistence type="predicted"/>
<feature type="transmembrane region" description="Helical" evidence="1">
    <location>
        <begin position="47"/>
        <end position="67"/>
    </location>
</feature>
<feature type="transmembrane region" description="Helical" evidence="1">
    <location>
        <begin position="117"/>
        <end position="136"/>
    </location>
</feature>
<feature type="transmembrane region" description="Helical" evidence="1">
    <location>
        <begin position="87"/>
        <end position="105"/>
    </location>
</feature>
<dbReference type="RefSeq" id="WP_343845252.1">
    <property type="nucleotide sequence ID" value="NZ_BAAAEI010000013.1"/>
</dbReference>
<dbReference type="Proteomes" id="UP001501757">
    <property type="component" value="Unassembled WGS sequence"/>
</dbReference>
<dbReference type="PANTHER" id="PTHR10983:SF15">
    <property type="entry name" value="ACYLTRANSFERASE YIHG-RELATED"/>
    <property type="match status" value="1"/>
</dbReference>
<organism evidence="3 4">
    <name type="scientific">Bowmanella denitrificans</name>
    <dbReference type="NCBI Taxonomy" id="366582"/>
    <lineage>
        <taxon>Bacteria</taxon>
        <taxon>Pseudomonadati</taxon>
        <taxon>Pseudomonadota</taxon>
        <taxon>Gammaproteobacteria</taxon>
        <taxon>Alteromonadales</taxon>
        <taxon>Alteromonadaceae</taxon>
        <taxon>Bowmanella</taxon>
    </lineage>
</organism>
<sequence>MLSRLPGFVILPIHAVLQILNLGWWGSLIILLGLLKLISPFSWLTFSLNRMLNSALSGFALCAVGLINLFNNVEWDYQIEGELQKHSWYLVMANHISWLDIILLMHFSCGRIPASKFFIKQELIWMPFIGLGAWALDMPFMRRYSADFLSRHPHLKGKDLEATRRSCEKFRTIPTTVINFVEGTRFTEQKQRAKNSPYHHLLTPKAGGVAFTLASMGELFSHIIDVTLLYPQNRRHVMMDMLSGRLTKVVLRARAIPLQSALLGDYQADQQFRENFQLWLNGLWQSKDRLIQKLMDAN</sequence>
<dbReference type="SUPFAM" id="SSF69593">
    <property type="entry name" value="Glycerol-3-phosphate (1)-acyltransferase"/>
    <property type="match status" value="1"/>
</dbReference>
<evidence type="ECO:0000313" key="3">
    <source>
        <dbReference type="EMBL" id="GAA0359615.1"/>
    </source>
</evidence>
<gene>
    <name evidence="3" type="ORF">GCM10009092_24780</name>
</gene>
<keyword evidence="3" id="KW-0012">Acyltransferase</keyword>
<evidence type="ECO:0000259" key="2">
    <source>
        <dbReference type="SMART" id="SM00563"/>
    </source>
</evidence>
<keyword evidence="1" id="KW-0812">Transmembrane</keyword>
<dbReference type="EMBL" id="BAAAEI010000013">
    <property type="protein sequence ID" value="GAA0359615.1"/>
    <property type="molecule type" value="Genomic_DNA"/>
</dbReference>
<protein>
    <submittedName>
        <fullName evidence="3">Acyltransferase</fullName>
    </submittedName>
</protein>
<name>A0ABN0XAW9_9ALTE</name>
<keyword evidence="1" id="KW-0472">Membrane</keyword>
<feature type="transmembrane region" description="Helical" evidence="1">
    <location>
        <begin position="12"/>
        <end position="35"/>
    </location>
</feature>
<keyword evidence="1" id="KW-1133">Transmembrane helix</keyword>
<comment type="caution">
    <text evidence="3">The sequence shown here is derived from an EMBL/GenBank/DDBJ whole genome shotgun (WGS) entry which is preliminary data.</text>
</comment>
<dbReference type="NCBIfam" id="NF010621">
    <property type="entry name" value="PRK14014.1"/>
    <property type="match status" value="1"/>
</dbReference>
<reference evidence="3 4" key="1">
    <citation type="journal article" date="2019" name="Int. J. Syst. Evol. Microbiol.">
        <title>The Global Catalogue of Microorganisms (GCM) 10K type strain sequencing project: providing services to taxonomists for standard genome sequencing and annotation.</title>
        <authorList>
            <consortium name="The Broad Institute Genomics Platform"/>
            <consortium name="The Broad Institute Genome Sequencing Center for Infectious Disease"/>
            <person name="Wu L."/>
            <person name="Ma J."/>
        </authorList>
    </citation>
    <scope>NUCLEOTIDE SEQUENCE [LARGE SCALE GENOMIC DNA]</scope>
    <source>
        <strain evidence="3 4">JCM 13378</strain>
    </source>
</reference>
<keyword evidence="3" id="KW-0808">Transferase</keyword>
<dbReference type="InterPro" id="IPR002123">
    <property type="entry name" value="Plipid/glycerol_acylTrfase"/>
</dbReference>
<dbReference type="GO" id="GO:0016746">
    <property type="term" value="F:acyltransferase activity"/>
    <property type="evidence" value="ECO:0007669"/>
    <property type="project" value="UniProtKB-KW"/>
</dbReference>
<evidence type="ECO:0000313" key="4">
    <source>
        <dbReference type="Proteomes" id="UP001501757"/>
    </source>
</evidence>
<evidence type="ECO:0000256" key="1">
    <source>
        <dbReference type="SAM" id="Phobius"/>
    </source>
</evidence>
<keyword evidence="4" id="KW-1185">Reference proteome</keyword>
<accession>A0ABN0XAW9</accession>
<dbReference type="PANTHER" id="PTHR10983">
    <property type="entry name" value="1-ACYLGLYCEROL-3-PHOSPHATE ACYLTRANSFERASE-RELATED"/>
    <property type="match status" value="1"/>
</dbReference>